<evidence type="ECO:0000313" key="3">
    <source>
        <dbReference type="Proteomes" id="UP001596108"/>
    </source>
</evidence>
<gene>
    <name evidence="2" type="ORF">ACFPQ4_09555</name>
</gene>
<name>A0ABW0QXI6_9BACL</name>
<dbReference type="Pfam" id="PF01547">
    <property type="entry name" value="SBP_bac_1"/>
    <property type="match status" value="1"/>
</dbReference>
<dbReference type="PROSITE" id="PS51257">
    <property type="entry name" value="PROKAR_LIPOPROTEIN"/>
    <property type="match status" value="1"/>
</dbReference>
<evidence type="ECO:0000259" key="1">
    <source>
        <dbReference type="Pfam" id="PF12010"/>
    </source>
</evidence>
<dbReference type="Gene3D" id="3.40.190.10">
    <property type="entry name" value="Periplasmic binding protein-like II"/>
    <property type="match status" value="2"/>
</dbReference>
<dbReference type="EMBL" id="JBHSNC010000027">
    <property type="protein sequence ID" value="MFC5529694.1"/>
    <property type="molecule type" value="Genomic_DNA"/>
</dbReference>
<dbReference type="Proteomes" id="UP001596108">
    <property type="component" value="Unassembled WGS sequence"/>
</dbReference>
<organism evidence="2 3">
    <name type="scientific">Cohnella yongneupensis</name>
    <dbReference type="NCBI Taxonomy" id="425006"/>
    <lineage>
        <taxon>Bacteria</taxon>
        <taxon>Bacillati</taxon>
        <taxon>Bacillota</taxon>
        <taxon>Bacilli</taxon>
        <taxon>Bacillales</taxon>
        <taxon>Paenibacillaceae</taxon>
        <taxon>Cohnella</taxon>
    </lineage>
</organism>
<dbReference type="Pfam" id="PF12010">
    <property type="entry name" value="DUF3502"/>
    <property type="match status" value="1"/>
</dbReference>
<accession>A0ABW0QXI6</accession>
<evidence type="ECO:0000313" key="2">
    <source>
        <dbReference type="EMBL" id="MFC5529694.1"/>
    </source>
</evidence>
<proteinExistence type="predicted"/>
<protein>
    <submittedName>
        <fullName evidence="2">ABC transporter substrate-binding protein</fullName>
    </submittedName>
</protein>
<dbReference type="InterPro" id="IPR022627">
    <property type="entry name" value="DUF3502"/>
</dbReference>
<dbReference type="InterPro" id="IPR006059">
    <property type="entry name" value="SBP"/>
</dbReference>
<keyword evidence="3" id="KW-1185">Reference proteome</keyword>
<sequence>MRKLNRTNAWVWVIALIVLFGLTSCTGSGNDAETSQPDHDKAVKLVGYLIGEAPPGMPAVLDAINAKLKKDINATLELNYIGWNDVATKYPLVLASGEDVDFIFAADWNFYASEATKGAFYPLDEDMLRTYMPRHMNAMPLEALQSTYIDGKPYMIPTSSPDRKVNVALFRKDIMEQAGMTEINRLSDIEPYLSVIKNNYPDMIPLNLDSQYDLPTPYFYLLSEKIAWDNAPIDSGDPMAQGIMVDMEDPSGTMLSMVDEPVLGMQKYAAGIMKDWYDKGYINPNPFANNVRSKDNLCNGKSGVAFGNSIDMMPVFASCHEKGIDIYPFPMLYPSGKTSQSSWMNNGVAISAHTKNLERTLEALDLLMEEPSYVYLTYFGVEGTNYVITPDDTIALPEGVTSEKNTYPPDAAGFWFVNKNLFKPLATWTDSYVALQSRMNDYLEPTTFKGFLFNSDNVQSEVAKLKEVSTNYAQSIYIGAVDNVDVAFDTLTAKLKQAGIDKVKAEVQQQADAYRARTAK</sequence>
<dbReference type="SUPFAM" id="SSF53850">
    <property type="entry name" value="Periplasmic binding protein-like II"/>
    <property type="match status" value="1"/>
</dbReference>
<dbReference type="RefSeq" id="WP_378111591.1">
    <property type="nucleotide sequence ID" value="NZ_JBHSNC010000027.1"/>
</dbReference>
<feature type="domain" description="DUF3502" evidence="1">
    <location>
        <begin position="449"/>
        <end position="516"/>
    </location>
</feature>
<comment type="caution">
    <text evidence="2">The sequence shown here is derived from an EMBL/GenBank/DDBJ whole genome shotgun (WGS) entry which is preliminary data.</text>
</comment>
<reference evidence="3" key="1">
    <citation type="journal article" date="2019" name="Int. J. Syst. Evol. Microbiol.">
        <title>The Global Catalogue of Microorganisms (GCM) 10K type strain sequencing project: providing services to taxonomists for standard genome sequencing and annotation.</title>
        <authorList>
            <consortium name="The Broad Institute Genomics Platform"/>
            <consortium name="The Broad Institute Genome Sequencing Center for Infectious Disease"/>
            <person name="Wu L."/>
            <person name="Ma J."/>
        </authorList>
    </citation>
    <scope>NUCLEOTIDE SEQUENCE [LARGE SCALE GENOMIC DNA]</scope>
    <source>
        <strain evidence="3">CGMCC 1.18578</strain>
    </source>
</reference>